<reference evidence="3 4" key="1">
    <citation type="submission" date="2020-06" db="EMBL/GenBank/DDBJ databases">
        <authorList>
            <person name="Li R."/>
            <person name="Bekaert M."/>
        </authorList>
    </citation>
    <scope>NUCLEOTIDE SEQUENCE [LARGE SCALE GENOMIC DNA]</scope>
    <source>
        <strain evidence="4">wild</strain>
    </source>
</reference>
<dbReference type="Gene3D" id="1.10.533.10">
    <property type="entry name" value="Death Domain, Fas"/>
    <property type="match status" value="1"/>
</dbReference>
<dbReference type="InterPro" id="IPR011029">
    <property type="entry name" value="DEATH-like_dom_sf"/>
</dbReference>
<feature type="region of interest" description="Disordered" evidence="1">
    <location>
        <begin position="529"/>
        <end position="551"/>
    </location>
</feature>
<accession>A0A6J8CLJ2</accession>
<evidence type="ECO:0000313" key="4">
    <source>
        <dbReference type="Proteomes" id="UP000507470"/>
    </source>
</evidence>
<evidence type="ECO:0000259" key="2">
    <source>
        <dbReference type="PROSITE" id="PS50209"/>
    </source>
</evidence>
<dbReference type="AlphaFoldDB" id="A0A6J8CLJ2"/>
<name>A0A6J8CLJ2_MYTCO</name>
<dbReference type="GO" id="GO:0042981">
    <property type="term" value="P:regulation of apoptotic process"/>
    <property type="evidence" value="ECO:0007669"/>
    <property type="project" value="InterPro"/>
</dbReference>
<proteinExistence type="predicted"/>
<feature type="domain" description="CARD" evidence="2">
    <location>
        <begin position="124"/>
        <end position="214"/>
    </location>
</feature>
<dbReference type="Proteomes" id="UP000507470">
    <property type="component" value="Unassembled WGS sequence"/>
</dbReference>
<dbReference type="EMBL" id="CACVKT020005673">
    <property type="protein sequence ID" value="CAC5397298.1"/>
    <property type="molecule type" value="Genomic_DNA"/>
</dbReference>
<dbReference type="SUPFAM" id="SSF47986">
    <property type="entry name" value="DEATH domain"/>
    <property type="match status" value="1"/>
</dbReference>
<dbReference type="InterPro" id="IPR001315">
    <property type="entry name" value="CARD"/>
</dbReference>
<keyword evidence="4" id="KW-1185">Reference proteome</keyword>
<organism evidence="3 4">
    <name type="scientific">Mytilus coruscus</name>
    <name type="common">Sea mussel</name>
    <dbReference type="NCBI Taxonomy" id="42192"/>
    <lineage>
        <taxon>Eukaryota</taxon>
        <taxon>Metazoa</taxon>
        <taxon>Spiralia</taxon>
        <taxon>Lophotrochozoa</taxon>
        <taxon>Mollusca</taxon>
        <taxon>Bivalvia</taxon>
        <taxon>Autobranchia</taxon>
        <taxon>Pteriomorphia</taxon>
        <taxon>Mytilida</taxon>
        <taxon>Mytiloidea</taxon>
        <taxon>Mytilidae</taxon>
        <taxon>Mytilinae</taxon>
        <taxon>Mytilus</taxon>
    </lineage>
</organism>
<dbReference type="PROSITE" id="PS50209">
    <property type="entry name" value="CARD"/>
    <property type="match status" value="1"/>
</dbReference>
<protein>
    <recommendedName>
        <fullName evidence="2">CARD domain-containing protein</fullName>
    </recommendedName>
</protein>
<evidence type="ECO:0000256" key="1">
    <source>
        <dbReference type="SAM" id="MobiDB-lite"/>
    </source>
</evidence>
<gene>
    <name evidence="3" type="ORF">MCOR_31749</name>
</gene>
<dbReference type="CDD" id="cd01671">
    <property type="entry name" value="CARD"/>
    <property type="match status" value="1"/>
</dbReference>
<sequence length="578" mass="67811">MPLNSTERMAYKFFDGCILGADSTVLHTIRDASRDKIIEEYSEILSVFEHLGMDNVCRAFQIEDEQIRCHNYGMTQADCLLSRIVEGDECLSFLQKLPLKEQEVLKRILRKPGKEVPGVFREKYTNVTFDVLRNFRQYLEKEVEVCTVIISLLEYKVISISEYREIRNKDTRAKQRKQLIAFILEKEDLNQINRFLFVLHEIGRDDILNVLLTHNTHDVVEDLQVRLSGTTVLVRFPSFPTSMPQTMHDIAAAAGEYLELRLDDKWEGSIVLRLYSETENVLSLPVVLDEDKLKRFLQKMYMCVELLPNEWRRLVVEMQFIPNNKFIEDRMSDSYSGTQLHDNGEKNQFCSLCLQETVRQNVETIVDELESDMITETFNNFGDASEFVKDMCLSVNITPSRQERALRFLNFALHEEKCLREFFNVLRRRSNANLIQAQCLKCSTTEATHAVENIEPYDQKLGMCFFLKREEGKNVVRSDKEIPGPTAGLPFRTIGRRHEYGRTTSHSMLLNGDTHFEQQDTAQKWEEQTGTVSYRREHSTPEFGSRRYRQSREIESNPHISYKFKKSYIRRKYRRRTQ</sequence>
<evidence type="ECO:0000313" key="3">
    <source>
        <dbReference type="EMBL" id="CAC5397298.1"/>
    </source>
</evidence>
<dbReference type="OrthoDB" id="6102361at2759"/>